<name>A0A168RVL6_ABSGL</name>
<dbReference type="OMA" id="MSRITHT"/>
<sequence>MNKLLQTPPLKVLGHAGIGKIRQYKHEPLVPDHWSKQTRLDIHMHYHFGQLELVLTKWEKMKFVGLELDPLTKKLGDQANAITDTIRLSWASYDIKDESEMKEYIVRSGIEMLYPRAAHYSMAIEKKEGTSIQLHYHHMASLGQVLATCDCILTSLQNPDRLQIAHLLAFLYQCLNMPPQQQPPMADFRSRIEQRFDEIKNSPTPTMDQDQIEWVQTLASDTQTYVLCHSTKDHRYQPLRGCSNVFDVMKQSTARPHITSPPITYV</sequence>
<gene>
    <name evidence="1" type="primary">ABSGL_13097.1 scaffold 13659</name>
</gene>
<evidence type="ECO:0000313" key="1">
    <source>
        <dbReference type="EMBL" id="SAM07454.1"/>
    </source>
</evidence>
<protein>
    <submittedName>
        <fullName evidence="1">Uncharacterized protein</fullName>
    </submittedName>
</protein>
<dbReference type="InParanoid" id="A0A168RVL6"/>
<keyword evidence="2" id="KW-1185">Reference proteome</keyword>
<organism evidence="1">
    <name type="scientific">Absidia glauca</name>
    <name type="common">Pin mould</name>
    <dbReference type="NCBI Taxonomy" id="4829"/>
    <lineage>
        <taxon>Eukaryota</taxon>
        <taxon>Fungi</taxon>
        <taxon>Fungi incertae sedis</taxon>
        <taxon>Mucoromycota</taxon>
        <taxon>Mucoromycotina</taxon>
        <taxon>Mucoromycetes</taxon>
        <taxon>Mucorales</taxon>
        <taxon>Cunninghamellaceae</taxon>
        <taxon>Absidia</taxon>
    </lineage>
</organism>
<accession>A0A168RVL6</accession>
<evidence type="ECO:0000313" key="2">
    <source>
        <dbReference type="Proteomes" id="UP000078561"/>
    </source>
</evidence>
<dbReference type="EMBL" id="LT554760">
    <property type="protein sequence ID" value="SAM07454.1"/>
    <property type="molecule type" value="Genomic_DNA"/>
</dbReference>
<reference evidence="1" key="1">
    <citation type="submission" date="2016-04" db="EMBL/GenBank/DDBJ databases">
        <authorList>
            <person name="Evans L.H."/>
            <person name="Alamgir A."/>
            <person name="Owens N."/>
            <person name="Weber N.D."/>
            <person name="Virtaneva K."/>
            <person name="Barbian K."/>
            <person name="Babar A."/>
            <person name="Rosenke K."/>
        </authorList>
    </citation>
    <scope>NUCLEOTIDE SEQUENCE [LARGE SCALE GENOMIC DNA]</scope>
    <source>
        <strain evidence="1">CBS 101.48</strain>
    </source>
</reference>
<dbReference type="OrthoDB" id="533331at2759"/>
<dbReference type="AlphaFoldDB" id="A0A168RVL6"/>
<dbReference type="Proteomes" id="UP000078561">
    <property type="component" value="Unassembled WGS sequence"/>
</dbReference>
<proteinExistence type="predicted"/>
<dbReference type="STRING" id="4829.A0A168RVL6"/>